<dbReference type="GeneID" id="2847077"/>
<sequence>MTIYKKKSIMLLSKKKDVLPLQEKQEAFVANCKTVLRRRLSGNKLIAYKERLSLTTIQKEVLIGTLLGDASISCRLGKPVYSVKFEQKHTQIDYINHLYEVFEPFVGTSPQMRTIINDYHKTPGQSCWFRTYSHISLKYYYDIFYVVNDVNRRVKRVPKTIAKLLTPRALAYWYMDDGTAAFDKRNIGSFVLNTQGFNHADHKRLVLALKIKFGIKATIFKDKTYFRLRIASESKAIFLSLIREHIVPSFIYKLGRVL</sequence>
<dbReference type="AlphaFoldDB" id="Q6UVW3"/>
<dbReference type="RefSeq" id="YP_025752.1">
    <property type="nucleotide sequence ID" value="NC_005926.1"/>
</dbReference>
<dbReference type="GO" id="GO:0048564">
    <property type="term" value="P:photosystem I assembly"/>
    <property type="evidence" value="ECO:0007669"/>
    <property type="project" value="TreeGrafter"/>
</dbReference>
<dbReference type="PANTHER" id="PTHR47539:SF1">
    <property type="entry name" value="PENTATRICOPEPTIDE REPEAT-CONTAINING PROTEIN OTP51, CHLOROPLASTIC"/>
    <property type="match status" value="1"/>
</dbReference>
<feature type="domain" description="Homing endonuclease LAGLIDADG" evidence="1">
    <location>
        <begin position="59"/>
        <end position="238"/>
    </location>
</feature>
<dbReference type="InterPro" id="IPR027434">
    <property type="entry name" value="Homing_endonucl"/>
</dbReference>
<keyword evidence="2" id="KW-0255">Endonuclease</keyword>
<dbReference type="PANTHER" id="PTHR47539">
    <property type="entry name" value="PENTATRICOPEPTIDE REPEAT-CONTAINING PROTEIN OTP51, CHLOROPLASTIC"/>
    <property type="match status" value="1"/>
</dbReference>
<evidence type="ECO:0000259" key="1">
    <source>
        <dbReference type="Pfam" id="PF03161"/>
    </source>
</evidence>
<proteinExistence type="predicted"/>
<accession>Q6UVW3</accession>
<dbReference type="SUPFAM" id="SSF55608">
    <property type="entry name" value="Homing endonucleases"/>
    <property type="match status" value="1"/>
</dbReference>
<dbReference type="GO" id="GO:0004519">
    <property type="term" value="F:endonuclease activity"/>
    <property type="evidence" value="ECO:0007669"/>
    <property type="project" value="UniProtKB-KW"/>
</dbReference>
<protein>
    <submittedName>
        <fullName evidence="2">Putative site-specific DNA endonuclease</fullName>
    </submittedName>
</protein>
<keyword evidence="2" id="KW-0540">Nuclease</keyword>
<dbReference type="GO" id="GO:0000373">
    <property type="term" value="P:Group II intron splicing"/>
    <property type="evidence" value="ECO:0007669"/>
    <property type="project" value="TreeGrafter"/>
</dbReference>
<keyword evidence="2" id="KW-0378">Hydrolase</keyword>
<gene>
    <name evidence="2" type="primary">orf258</name>
</gene>
<dbReference type="InterPro" id="IPR004860">
    <property type="entry name" value="LAGLIDADG_dom"/>
</dbReference>
<evidence type="ECO:0000313" key="2">
    <source>
        <dbReference type="EMBL" id="AAQ18710.1"/>
    </source>
</evidence>
<geneLocation type="mitochondrion" evidence="2"/>
<keyword evidence="2" id="KW-0496">Mitochondrion</keyword>
<reference evidence="2" key="2">
    <citation type="journal article" date="2004" name="Mol. Biol. Evol.">
        <title>The complete mitochondrial DNA sequence of the green alga Pseudendoclonium akinetum (Ulvophyceae) highlights distinctive evolutionary trends in the chlorophyta and suggests a sister-group relationship between the Ulvophyceae and Chlorophyceae.</title>
        <authorList>
            <person name="Pombert J.F."/>
            <person name="Otis C."/>
            <person name="Lemieux C."/>
            <person name="Turmel M."/>
        </authorList>
    </citation>
    <scope>NUCLEOTIDE SEQUENCE</scope>
    <source>
        <strain evidence="2">UTEX 1912</strain>
    </source>
</reference>
<organism evidence="2">
    <name type="scientific">Tupiella akineta</name>
    <name type="common">Green alga</name>
    <name type="synonym">Pseudendoclonium akinetum</name>
    <dbReference type="NCBI Taxonomy" id="160070"/>
    <lineage>
        <taxon>Eukaryota</taxon>
        <taxon>Viridiplantae</taxon>
        <taxon>Chlorophyta</taxon>
        <taxon>core chlorophytes</taxon>
        <taxon>Ulvophyceae</taxon>
        <taxon>OUU clade</taxon>
        <taxon>Ulotrichales</taxon>
        <taxon>Tupiellaceae</taxon>
        <taxon>Tupiella</taxon>
    </lineage>
</organism>
<reference evidence="2" key="1">
    <citation type="submission" date="2003-08" db="EMBL/GenBank/DDBJ databases">
        <authorList>
            <person name="Pombert J.-F."/>
            <person name="Otis C."/>
            <person name="Lemieux C."/>
            <person name="Turmel M."/>
        </authorList>
    </citation>
    <scope>NUCLEOTIDE SEQUENCE</scope>
    <source>
        <strain evidence="2">UTEX 1912</strain>
    </source>
</reference>
<dbReference type="GO" id="GO:0045292">
    <property type="term" value="P:mRNA cis splicing, via spliceosome"/>
    <property type="evidence" value="ECO:0007669"/>
    <property type="project" value="TreeGrafter"/>
</dbReference>
<dbReference type="InterPro" id="IPR052500">
    <property type="entry name" value="Chloro/Mito_RNA_Process"/>
</dbReference>
<name>Q6UVW3_TUPAK</name>
<dbReference type="Gene3D" id="3.10.28.10">
    <property type="entry name" value="Homing endonucleases"/>
    <property type="match status" value="2"/>
</dbReference>
<dbReference type="EMBL" id="AY359242">
    <property type="protein sequence ID" value="AAQ18710.1"/>
    <property type="molecule type" value="Genomic_DNA"/>
</dbReference>
<dbReference type="Pfam" id="PF03161">
    <property type="entry name" value="LAGLIDADG_2"/>
    <property type="match status" value="1"/>
</dbReference>